<feature type="region of interest" description="Disordered" evidence="1">
    <location>
        <begin position="254"/>
        <end position="275"/>
    </location>
</feature>
<proteinExistence type="predicted"/>
<dbReference type="PANTHER" id="PTHR48102:SF6">
    <property type="entry name" value="CLP PROTEASE REGULATORY SUBUNIT CLPX1, MITOCHONDRIAL"/>
    <property type="match status" value="1"/>
</dbReference>
<dbReference type="Gene3D" id="3.40.50.300">
    <property type="entry name" value="P-loop containing nucleotide triphosphate hydrolases"/>
    <property type="match status" value="1"/>
</dbReference>
<evidence type="ECO:0008006" key="4">
    <source>
        <dbReference type="Google" id="ProtNLM"/>
    </source>
</evidence>
<reference evidence="2 3" key="1">
    <citation type="journal article" date="2022" name="G3 (Bethesda)">
        <title>Whole-genome sequence and methylome profiling of the almond [Prunus dulcis (Mill.) D.A. Webb] cultivar 'Nonpareil'.</title>
        <authorList>
            <person name="D'Amico-Willman K.M."/>
            <person name="Ouma W.Z."/>
            <person name="Meulia T."/>
            <person name="Sideli G.M."/>
            <person name="Gradziel T.M."/>
            <person name="Fresnedo-Ramirez J."/>
        </authorList>
    </citation>
    <scope>NUCLEOTIDE SEQUENCE [LARGE SCALE GENOMIC DNA]</scope>
    <source>
        <strain evidence="2">Clone GOH B32 T37-40</strain>
    </source>
</reference>
<evidence type="ECO:0000256" key="1">
    <source>
        <dbReference type="SAM" id="MobiDB-lite"/>
    </source>
</evidence>
<dbReference type="InterPro" id="IPR027417">
    <property type="entry name" value="P-loop_NTPase"/>
</dbReference>
<evidence type="ECO:0000313" key="2">
    <source>
        <dbReference type="EMBL" id="KAI5348207.1"/>
    </source>
</evidence>
<dbReference type="Proteomes" id="UP001054821">
    <property type="component" value="Chromosome 1"/>
</dbReference>
<dbReference type="InterPro" id="IPR050052">
    <property type="entry name" value="ATP-dep_Clp_protease_ClpX"/>
</dbReference>
<keyword evidence="3" id="KW-1185">Reference proteome</keyword>
<sequence>MMLGPPLRLMGFLMVPLIWLRQFLMNIKSFLLIWFESNSKDECWGGSSLGNNFPTAKEICKGLDKFVIGQEQAKKVLSVAVYNHYKRIYHESLQKWSAGDSGSGKTLFAKTLARFVNVPFVIARSTRMASKSDSVILLLVARNVQDIDGAISASSSEGADFLIYGIVGQEEVHVALNPLFKNVKIPIFVMFPSYDAFYSERKAVHRNREISVAESNKCHPESCSTDGGVSLLIDAVSQIDEPFLLVIVGEFNSGTRGQTEPQEGPSRGPARSDQQ</sequence>
<accession>A0AAD4WTG1</accession>
<organism evidence="2 3">
    <name type="scientific">Prunus dulcis</name>
    <name type="common">Almond</name>
    <name type="synonym">Amygdalus dulcis</name>
    <dbReference type="NCBI Taxonomy" id="3755"/>
    <lineage>
        <taxon>Eukaryota</taxon>
        <taxon>Viridiplantae</taxon>
        <taxon>Streptophyta</taxon>
        <taxon>Embryophyta</taxon>
        <taxon>Tracheophyta</taxon>
        <taxon>Spermatophyta</taxon>
        <taxon>Magnoliopsida</taxon>
        <taxon>eudicotyledons</taxon>
        <taxon>Gunneridae</taxon>
        <taxon>Pentapetalae</taxon>
        <taxon>rosids</taxon>
        <taxon>fabids</taxon>
        <taxon>Rosales</taxon>
        <taxon>Rosaceae</taxon>
        <taxon>Amygdaloideae</taxon>
        <taxon>Amygdaleae</taxon>
        <taxon>Prunus</taxon>
    </lineage>
</organism>
<protein>
    <recommendedName>
        <fullName evidence="4">P-loop containing nucleoside triphosphate hydrolases superfamily protein</fullName>
    </recommendedName>
</protein>
<evidence type="ECO:0000313" key="3">
    <source>
        <dbReference type="Proteomes" id="UP001054821"/>
    </source>
</evidence>
<dbReference type="PANTHER" id="PTHR48102">
    <property type="entry name" value="ATP-DEPENDENT CLP PROTEASE ATP-BINDING SUBUNIT CLPX-LIKE, MITOCHONDRIAL-RELATED"/>
    <property type="match status" value="1"/>
</dbReference>
<comment type="caution">
    <text evidence="2">The sequence shown here is derived from an EMBL/GenBank/DDBJ whole genome shotgun (WGS) entry which is preliminary data.</text>
</comment>
<dbReference type="SUPFAM" id="SSF52540">
    <property type="entry name" value="P-loop containing nucleoside triphosphate hydrolases"/>
    <property type="match status" value="2"/>
</dbReference>
<dbReference type="GO" id="GO:0051603">
    <property type="term" value="P:proteolysis involved in protein catabolic process"/>
    <property type="evidence" value="ECO:0007669"/>
    <property type="project" value="TreeGrafter"/>
</dbReference>
<dbReference type="EMBL" id="JAJFAZ020000001">
    <property type="protein sequence ID" value="KAI5348207.1"/>
    <property type="molecule type" value="Genomic_DNA"/>
</dbReference>
<dbReference type="GO" id="GO:0016887">
    <property type="term" value="F:ATP hydrolysis activity"/>
    <property type="evidence" value="ECO:0007669"/>
    <property type="project" value="TreeGrafter"/>
</dbReference>
<gene>
    <name evidence="2" type="ORF">L3X38_001094</name>
</gene>
<dbReference type="GO" id="GO:0005759">
    <property type="term" value="C:mitochondrial matrix"/>
    <property type="evidence" value="ECO:0007669"/>
    <property type="project" value="TreeGrafter"/>
</dbReference>
<name>A0AAD4WTG1_PRUDU</name>
<dbReference type="GO" id="GO:0005524">
    <property type="term" value="F:ATP binding"/>
    <property type="evidence" value="ECO:0007669"/>
    <property type="project" value="TreeGrafter"/>
</dbReference>
<dbReference type="AlphaFoldDB" id="A0AAD4WTG1"/>